<proteinExistence type="predicted"/>
<reference evidence="7" key="1">
    <citation type="journal article" date="2014" name="Nat. Commun.">
        <title>The rainbow trout genome provides novel insights into evolution after whole-genome duplication in vertebrates.</title>
        <authorList>
            <person name="Berthelot C."/>
            <person name="Brunet F."/>
            <person name="Chalopin D."/>
            <person name="Juanchich A."/>
            <person name="Bernard M."/>
            <person name="Noel B."/>
            <person name="Bento P."/>
            <person name="Da Silva C."/>
            <person name="Labadie K."/>
            <person name="Alberti A."/>
            <person name="Aury J.M."/>
            <person name="Louis A."/>
            <person name="Dehais P."/>
            <person name="Bardou P."/>
            <person name="Montfort J."/>
            <person name="Klopp C."/>
            <person name="Cabau C."/>
            <person name="Gaspin C."/>
            <person name="Thorgaard G.H."/>
            <person name="Boussaha M."/>
            <person name="Quillet E."/>
            <person name="Guyomard R."/>
            <person name="Galiana D."/>
            <person name="Bobe J."/>
            <person name="Volff J.N."/>
            <person name="Genet C."/>
            <person name="Wincker P."/>
            <person name="Jaillon O."/>
            <person name="Roest Crollius H."/>
            <person name="Guiguen Y."/>
        </authorList>
    </citation>
    <scope>NUCLEOTIDE SEQUENCE [LARGE SCALE GENOMIC DNA]</scope>
</reference>
<protein>
    <recommendedName>
        <fullName evidence="6">AGC-kinase C-terminal domain-containing protein</fullName>
    </recommendedName>
</protein>
<organism evidence="7 8">
    <name type="scientific">Oncorhynchus mykiss</name>
    <name type="common">Rainbow trout</name>
    <name type="synonym">Salmo gairdneri</name>
    <dbReference type="NCBI Taxonomy" id="8022"/>
    <lineage>
        <taxon>Eukaryota</taxon>
        <taxon>Metazoa</taxon>
        <taxon>Chordata</taxon>
        <taxon>Craniata</taxon>
        <taxon>Vertebrata</taxon>
        <taxon>Euteleostomi</taxon>
        <taxon>Actinopterygii</taxon>
        <taxon>Neopterygii</taxon>
        <taxon>Teleostei</taxon>
        <taxon>Protacanthopterygii</taxon>
        <taxon>Salmoniformes</taxon>
        <taxon>Salmonidae</taxon>
        <taxon>Salmoninae</taxon>
        <taxon>Oncorhynchus</taxon>
    </lineage>
</organism>
<dbReference type="PROSITE" id="PS51285">
    <property type="entry name" value="AGC_KINASE_CTER"/>
    <property type="match status" value="1"/>
</dbReference>
<reference evidence="7" key="2">
    <citation type="submission" date="2014-03" db="EMBL/GenBank/DDBJ databases">
        <authorList>
            <person name="Genoscope - CEA"/>
        </authorList>
    </citation>
    <scope>NUCLEOTIDE SEQUENCE</scope>
</reference>
<keyword evidence="5" id="KW-0067">ATP-binding</keyword>
<keyword evidence="1" id="KW-0723">Serine/threonine-protein kinase</keyword>
<gene>
    <name evidence="7" type="ORF">GSONMT00060453001</name>
</gene>
<dbReference type="Gene3D" id="3.30.200.20">
    <property type="entry name" value="Phosphorylase Kinase, domain 1"/>
    <property type="match status" value="1"/>
</dbReference>
<dbReference type="PANTHER" id="PTHR24351">
    <property type="entry name" value="RIBOSOMAL PROTEIN S6 KINASE"/>
    <property type="match status" value="1"/>
</dbReference>
<dbReference type="InterPro" id="IPR011009">
    <property type="entry name" value="Kinase-like_dom_sf"/>
</dbReference>
<evidence type="ECO:0000256" key="3">
    <source>
        <dbReference type="ARBA" id="ARBA00022741"/>
    </source>
</evidence>
<evidence type="ECO:0000313" key="7">
    <source>
        <dbReference type="EMBL" id="CDR18463.1"/>
    </source>
</evidence>
<evidence type="ECO:0000256" key="1">
    <source>
        <dbReference type="ARBA" id="ARBA00022527"/>
    </source>
</evidence>
<keyword evidence="2" id="KW-0808">Transferase</keyword>
<dbReference type="GO" id="GO:0005524">
    <property type="term" value="F:ATP binding"/>
    <property type="evidence" value="ECO:0007669"/>
    <property type="project" value="UniProtKB-KW"/>
</dbReference>
<evidence type="ECO:0000259" key="6">
    <source>
        <dbReference type="PROSITE" id="PS51285"/>
    </source>
</evidence>
<dbReference type="SUPFAM" id="SSF56112">
    <property type="entry name" value="Protein kinase-like (PK-like)"/>
    <property type="match status" value="1"/>
</dbReference>
<dbReference type="PaxDb" id="8022-A0A061A6K2"/>
<evidence type="ECO:0000256" key="5">
    <source>
        <dbReference type="ARBA" id="ARBA00022840"/>
    </source>
</evidence>
<dbReference type="Proteomes" id="UP000193380">
    <property type="component" value="Unassembled WGS sequence"/>
</dbReference>
<dbReference type="InterPro" id="IPR017892">
    <property type="entry name" value="Pkinase_C"/>
</dbReference>
<dbReference type="SMART" id="SM00133">
    <property type="entry name" value="S_TK_X"/>
    <property type="match status" value="1"/>
</dbReference>
<evidence type="ECO:0000313" key="8">
    <source>
        <dbReference type="Proteomes" id="UP000193380"/>
    </source>
</evidence>
<dbReference type="EMBL" id="FR978475">
    <property type="protein sequence ID" value="CDR18463.1"/>
    <property type="molecule type" value="Genomic_DNA"/>
</dbReference>
<dbReference type="GO" id="GO:0004674">
    <property type="term" value="F:protein serine/threonine kinase activity"/>
    <property type="evidence" value="ECO:0007669"/>
    <property type="project" value="UniProtKB-KW"/>
</dbReference>
<dbReference type="FunFam" id="3.30.200.20:FF:000648">
    <property type="entry name" value="Non-specific serine/threonine protein kinase"/>
    <property type="match status" value="1"/>
</dbReference>
<evidence type="ECO:0000256" key="2">
    <source>
        <dbReference type="ARBA" id="ARBA00022679"/>
    </source>
</evidence>
<dbReference type="InterPro" id="IPR000961">
    <property type="entry name" value="AGC-kinase_C"/>
</dbReference>
<keyword evidence="4" id="KW-0418">Kinase</keyword>
<dbReference type="Pfam" id="PF00433">
    <property type="entry name" value="Pkinase_C"/>
    <property type="match status" value="1"/>
</dbReference>
<dbReference type="Gene3D" id="1.10.510.10">
    <property type="entry name" value="Transferase(Phosphotransferase) domain 1"/>
    <property type="match status" value="1"/>
</dbReference>
<name>A0A061A6K2_ONCMY</name>
<dbReference type="STRING" id="8022.A0A061A6K2"/>
<keyword evidence="3" id="KW-0547">Nucleotide-binding</keyword>
<feature type="domain" description="AGC-kinase C-terminal" evidence="6">
    <location>
        <begin position="64"/>
        <end position="139"/>
    </location>
</feature>
<dbReference type="AlphaFoldDB" id="A0A061A6K2"/>
<accession>A0A061A6K2</accession>
<sequence>MYYYNINTVQPGLLRISKKDPPFPKDMSPLAKDLIQRLLIKDPKKRLGSGPDGADNVKKHPFYQNINWEDLAAKRVPAPFKPVIRDELDVSNFAEEFTEMDPTYSPAAMPQNCDRVFQVRQKSRLRSIPACLCAHWYSN</sequence>
<evidence type="ECO:0000256" key="4">
    <source>
        <dbReference type="ARBA" id="ARBA00022777"/>
    </source>
</evidence>